<evidence type="ECO:0000313" key="3">
    <source>
        <dbReference type="EMBL" id="KIM97909.1"/>
    </source>
</evidence>
<dbReference type="Proteomes" id="UP000054321">
    <property type="component" value="Unassembled WGS sequence"/>
</dbReference>
<keyword evidence="2" id="KW-0472">Membrane</keyword>
<reference evidence="4" key="2">
    <citation type="submission" date="2015-01" db="EMBL/GenBank/DDBJ databases">
        <title>Evolutionary Origins and Diversification of the Mycorrhizal Mutualists.</title>
        <authorList>
            <consortium name="DOE Joint Genome Institute"/>
            <consortium name="Mycorrhizal Genomics Consortium"/>
            <person name="Kohler A."/>
            <person name="Kuo A."/>
            <person name="Nagy L.G."/>
            <person name="Floudas D."/>
            <person name="Copeland A."/>
            <person name="Barry K.W."/>
            <person name="Cichocki N."/>
            <person name="Veneault-Fourrey C."/>
            <person name="LaButti K."/>
            <person name="Lindquist E.A."/>
            <person name="Lipzen A."/>
            <person name="Lundell T."/>
            <person name="Morin E."/>
            <person name="Murat C."/>
            <person name="Riley R."/>
            <person name="Ohm R."/>
            <person name="Sun H."/>
            <person name="Tunlid A."/>
            <person name="Henrissat B."/>
            <person name="Grigoriev I.V."/>
            <person name="Hibbett D.S."/>
            <person name="Martin F."/>
        </authorList>
    </citation>
    <scope>NUCLEOTIDE SEQUENCE [LARGE SCALE GENOMIC DNA]</scope>
    <source>
        <strain evidence="4">Zn</strain>
    </source>
</reference>
<sequence length="181" mass="20361">MSSILPRQNFNDPNDQFDDDVPFWWTRTGQIVRWSIFLGILVIVFAFLTLGYCHARRRINKGLAPLPYHRWMLNRQQRAAYDPSYRDPTAYYYPYNGEGYNMHPMPPPVYDPRAPKPPTYQPPAGASKVDPSQWGNVPTTRPVAGGDPSPSYEAPAGPPPAAAVQSNHTGTSNTSNNPYRP</sequence>
<accession>A0A0C3H3C7</accession>
<feature type="transmembrane region" description="Helical" evidence="2">
    <location>
        <begin position="31"/>
        <end position="53"/>
    </location>
</feature>
<feature type="compositionally biased region" description="Pro residues" evidence="1">
    <location>
        <begin position="106"/>
        <end position="121"/>
    </location>
</feature>
<keyword evidence="2" id="KW-1133">Transmembrane helix</keyword>
<reference evidence="3 4" key="1">
    <citation type="submission" date="2014-04" db="EMBL/GenBank/DDBJ databases">
        <authorList>
            <consortium name="DOE Joint Genome Institute"/>
            <person name="Kuo A."/>
            <person name="Martino E."/>
            <person name="Perotto S."/>
            <person name="Kohler A."/>
            <person name="Nagy L.G."/>
            <person name="Floudas D."/>
            <person name="Copeland A."/>
            <person name="Barry K.W."/>
            <person name="Cichocki N."/>
            <person name="Veneault-Fourrey C."/>
            <person name="LaButti K."/>
            <person name="Lindquist E.A."/>
            <person name="Lipzen A."/>
            <person name="Lundell T."/>
            <person name="Morin E."/>
            <person name="Murat C."/>
            <person name="Sun H."/>
            <person name="Tunlid A."/>
            <person name="Henrissat B."/>
            <person name="Grigoriev I.V."/>
            <person name="Hibbett D.S."/>
            <person name="Martin F."/>
            <person name="Nordberg H.P."/>
            <person name="Cantor M.N."/>
            <person name="Hua S.X."/>
        </authorList>
    </citation>
    <scope>NUCLEOTIDE SEQUENCE [LARGE SCALE GENOMIC DNA]</scope>
    <source>
        <strain evidence="3 4">Zn</strain>
    </source>
</reference>
<feature type="compositionally biased region" description="Low complexity" evidence="1">
    <location>
        <begin position="162"/>
        <end position="181"/>
    </location>
</feature>
<evidence type="ECO:0000313" key="4">
    <source>
        <dbReference type="Proteomes" id="UP000054321"/>
    </source>
</evidence>
<dbReference type="OrthoDB" id="5400539at2759"/>
<gene>
    <name evidence="3" type="ORF">OIDMADRAFT_20295</name>
</gene>
<name>A0A0C3H3C7_OIDMZ</name>
<evidence type="ECO:0000256" key="2">
    <source>
        <dbReference type="SAM" id="Phobius"/>
    </source>
</evidence>
<keyword evidence="2" id="KW-0812">Transmembrane</keyword>
<protein>
    <submittedName>
        <fullName evidence="3">Uncharacterized protein</fullName>
    </submittedName>
</protein>
<organism evidence="3 4">
    <name type="scientific">Oidiodendron maius (strain Zn)</name>
    <dbReference type="NCBI Taxonomy" id="913774"/>
    <lineage>
        <taxon>Eukaryota</taxon>
        <taxon>Fungi</taxon>
        <taxon>Dikarya</taxon>
        <taxon>Ascomycota</taxon>
        <taxon>Pezizomycotina</taxon>
        <taxon>Leotiomycetes</taxon>
        <taxon>Leotiomycetes incertae sedis</taxon>
        <taxon>Myxotrichaceae</taxon>
        <taxon>Oidiodendron</taxon>
    </lineage>
</organism>
<dbReference type="EMBL" id="KN832881">
    <property type="protein sequence ID" value="KIM97909.1"/>
    <property type="molecule type" value="Genomic_DNA"/>
</dbReference>
<proteinExistence type="predicted"/>
<dbReference type="Pfam" id="PF12273">
    <property type="entry name" value="RCR"/>
    <property type="match status" value="1"/>
</dbReference>
<dbReference type="InParanoid" id="A0A0C3H3C7"/>
<keyword evidence="4" id="KW-1185">Reference proteome</keyword>
<dbReference type="HOGENOM" id="CLU_099493_0_0_1"/>
<evidence type="ECO:0000256" key="1">
    <source>
        <dbReference type="SAM" id="MobiDB-lite"/>
    </source>
</evidence>
<feature type="region of interest" description="Disordered" evidence="1">
    <location>
        <begin position="106"/>
        <end position="181"/>
    </location>
</feature>
<dbReference type="AlphaFoldDB" id="A0A0C3H3C7"/>
<dbReference type="InterPro" id="IPR020999">
    <property type="entry name" value="Chitin_synth_reg_RCR"/>
</dbReference>